<keyword evidence="6 10" id="KW-0378">Hydrolase</keyword>
<dbReference type="InterPro" id="IPR005135">
    <property type="entry name" value="Endo/exonuclease/phosphatase"/>
</dbReference>
<dbReference type="Proteomes" id="UP000572635">
    <property type="component" value="Unassembled WGS sequence"/>
</dbReference>
<comment type="cofactor">
    <cofactor evidence="2">
        <name>Mg(2+)</name>
        <dbReference type="ChEBI" id="CHEBI:18420"/>
    </cofactor>
</comment>
<evidence type="ECO:0000256" key="5">
    <source>
        <dbReference type="ARBA" id="ARBA00022763"/>
    </source>
</evidence>
<dbReference type="InterPro" id="IPR051547">
    <property type="entry name" value="TDP2-like"/>
</dbReference>
<dbReference type="Gene3D" id="3.60.10.10">
    <property type="entry name" value="Endonuclease/exonuclease/phosphatase"/>
    <property type="match status" value="1"/>
</dbReference>
<dbReference type="RefSeq" id="WP_312893920.1">
    <property type="nucleotide sequence ID" value="NZ_BAAAJD010000027.1"/>
</dbReference>
<evidence type="ECO:0000256" key="1">
    <source>
        <dbReference type="ARBA" id="ARBA00001936"/>
    </source>
</evidence>
<name>A0A7W8QTI4_9ACTN</name>
<dbReference type="EMBL" id="JACHDB010000002">
    <property type="protein sequence ID" value="MBB5435690.1"/>
    <property type="molecule type" value="Genomic_DNA"/>
</dbReference>
<evidence type="ECO:0000256" key="6">
    <source>
        <dbReference type="ARBA" id="ARBA00022801"/>
    </source>
</evidence>
<dbReference type="PANTHER" id="PTHR15822:SF4">
    <property type="entry name" value="TYROSYL-DNA PHOSPHODIESTERASE 2"/>
    <property type="match status" value="1"/>
</dbReference>
<keyword evidence="7" id="KW-0460">Magnesium</keyword>
<reference evidence="10 11" key="1">
    <citation type="submission" date="2020-08" db="EMBL/GenBank/DDBJ databases">
        <title>Sequencing the genomes of 1000 actinobacteria strains.</title>
        <authorList>
            <person name="Klenk H.-P."/>
        </authorList>
    </citation>
    <scope>NUCLEOTIDE SEQUENCE [LARGE SCALE GENOMIC DNA]</scope>
    <source>
        <strain evidence="10 11">DSM 44551</strain>
    </source>
</reference>
<dbReference type="PANTHER" id="PTHR15822">
    <property type="entry name" value="TRAF AND TNF RECEPTOR-ASSOCIATED PROTEIN"/>
    <property type="match status" value="1"/>
</dbReference>
<dbReference type="GO" id="GO:0046872">
    <property type="term" value="F:metal ion binding"/>
    <property type="evidence" value="ECO:0007669"/>
    <property type="project" value="UniProtKB-KW"/>
</dbReference>
<accession>A0A7W8QTI4</accession>
<dbReference type="GO" id="GO:0004519">
    <property type="term" value="F:endonuclease activity"/>
    <property type="evidence" value="ECO:0007669"/>
    <property type="project" value="UniProtKB-KW"/>
</dbReference>
<sequence>MATPEMRLVSYNVRALRDSAAAVARVVRACNPDVLCLQEAPRLLLWRHWRRRLARETGLVPAVSRRPGGLAVLVRPGVAVLEARHRRLSRRPGLHLRAVSVAVLDIGGRRLAVGCTHLDLEERARLEHAREALDHLDRAALRYDAPAVLAGDVNCGPDGEAWRYLTRGLADAAAAAPLGEAATFTSRRPRSRIDGIFTDPAIGVAGAGVPVDLVRAEDMAAASDHRPLLALLRL</sequence>
<keyword evidence="4" id="KW-0479">Metal-binding</keyword>
<dbReference type="SUPFAM" id="SSF56219">
    <property type="entry name" value="DNase I-like"/>
    <property type="match status" value="1"/>
</dbReference>
<evidence type="ECO:0000313" key="11">
    <source>
        <dbReference type="Proteomes" id="UP000572635"/>
    </source>
</evidence>
<comment type="cofactor">
    <cofactor evidence="1">
        <name>Mn(2+)</name>
        <dbReference type="ChEBI" id="CHEBI:29035"/>
    </cofactor>
</comment>
<dbReference type="PROSITE" id="PS50890">
    <property type="entry name" value="PUA"/>
    <property type="match status" value="1"/>
</dbReference>
<dbReference type="GO" id="GO:0004527">
    <property type="term" value="F:exonuclease activity"/>
    <property type="evidence" value="ECO:0007669"/>
    <property type="project" value="UniProtKB-KW"/>
</dbReference>
<organism evidence="10 11">
    <name type="scientific">Nocardiopsis composta</name>
    <dbReference type="NCBI Taxonomy" id="157465"/>
    <lineage>
        <taxon>Bacteria</taxon>
        <taxon>Bacillati</taxon>
        <taxon>Actinomycetota</taxon>
        <taxon>Actinomycetes</taxon>
        <taxon>Streptosporangiales</taxon>
        <taxon>Nocardiopsidaceae</taxon>
        <taxon>Nocardiopsis</taxon>
    </lineage>
</organism>
<feature type="domain" description="Endonuclease/exonuclease/phosphatase" evidence="9">
    <location>
        <begin position="9"/>
        <end position="225"/>
    </location>
</feature>
<gene>
    <name evidence="10" type="ORF">HDA36_005838</name>
</gene>
<comment type="caution">
    <text evidence="10">The sequence shown here is derived from an EMBL/GenBank/DDBJ whole genome shotgun (WGS) entry which is preliminary data.</text>
</comment>
<keyword evidence="8" id="KW-0234">DNA repair</keyword>
<evidence type="ECO:0000256" key="3">
    <source>
        <dbReference type="ARBA" id="ARBA00022722"/>
    </source>
</evidence>
<dbReference type="GO" id="GO:0006281">
    <property type="term" value="P:DNA repair"/>
    <property type="evidence" value="ECO:0007669"/>
    <property type="project" value="UniProtKB-KW"/>
</dbReference>
<evidence type="ECO:0000256" key="2">
    <source>
        <dbReference type="ARBA" id="ARBA00001946"/>
    </source>
</evidence>
<keyword evidence="11" id="KW-1185">Reference proteome</keyword>
<keyword evidence="5" id="KW-0227">DNA damage</keyword>
<dbReference type="Pfam" id="PF03372">
    <property type="entry name" value="Exo_endo_phos"/>
    <property type="match status" value="1"/>
</dbReference>
<evidence type="ECO:0000256" key="7">
    <source>
        <dbReference type="ARBA" id="ARBA00022842"/>
    </source>
</evidence>
<dbReference type="AlphaFoldDB" id="A0A7W8QTI4"/>
<protein>
    <submittedName>
        <fullName evidence="10">Endonuclease/exonuclease/phosphatase family metal-dependent hydrolase</fullName>
    </submittedName>
</protein>
<dbReference type="InterPro" id="IPR036691">
    <property type="entry name" value="Endo/exonu/phosph_ase_sf"/>
</dbReference>
<keyword evidence="3" id="KW-0540">Nuclease</keyword>
<evidence type="ECO:0000259" key="9">
    <source>
        <dbReference type="Pfam" id="PF03372"/>
    </source>
</evidence>
<keyword evidence="10" id="KW-0255">Endonuclease</keyword>
<keyword evidence="10" id="KW-0269">Exonuclease</keyword>
<proteinExistence type="predicted"/>
<evidence type="ECO:0000256" key="8">
    <source>
        <dbReference type="ARBA" id="ARBA00023204"/>
    </source>
</evidence>
<evidence type="ECO:0000313" key="10">
    <source>
        <dbReference type="EMBL" id="MBB5435690.1"/>
    </source>
</evidence>
<evidence type="ECO:0000256" key="4">
    <source>
        <dbReference type="ARBA" id="ARBA00022723"/>
    </source>
</evidence>